<comment type="caution">
    <text evidence="1">The sequence shown here is derived from an EMBL/GenBank/DDBJ whole genome shotgun (WGS) entry which is preliminary data.</text>
</comment>
<reference evidence="1 2" key="1">
    <citation type="journal article" date="2022" name="Genome Biol. Evol.">
        <title>The Spruce Budworm Genome: Reconstructing the Evolutionary History of Antifreeze Proteins.</title>
        <authorList>
            <person name="Beliveau C."/>
            <person name="Gagne P."/>
            <person name="Picq S."/>
            <person name="Vernygora O."/>
            <person name="Keeling C.I."/>
            <person name="Pinkney K."/>
            <person name="Doucet D."/>
            <person name="Wen F."/>
            <person name="Johnston J.S."/>
            <person name="Maaroufi H."/>
            <person name="Boyle B."/>
            <person name="Laroche J."/>
            <person name="Dewar K."/>
            <person name="Juretic N."/>
            <person name="Blackburn G."/>
            <person name="Nisole A."/>
            <person name="Brunet B."/>
            <person name="Brandao M."/>
            <person name="Lumley L."/>
            <person name="Duan J."/>
            <person name="Quan G."/>
            <person name="Lucarotti C.J."/>
            <person name="Roe A.D."/>
            <person name="Sperling F.A.H."/>
            <person name="Levesque R.C."/>
            <person name="Cusson M."/>
        </authorList>
    </citation>
    <scope>NUCLEOTIDE SEQUENCE [LARGE SCALE GENOMIC DNA]</scope>
    <source>
        <strain evidence="1">Glfc:IPQL:Cfum</strain>
    </source>
</reference>
<keyword evidence="2" id="KW-1185">Reference proteome</keyword>
<gene>
    <name evidence="1" type="ORF">MSG28_001074</name>
</gene>
<evidence type="ECO:0000313" key="2">
    <source>
        <dbReference type="Proteomes" id="UP001064048"/>
    </source>
</evidence>
<feature type="non-terminal residue" evidence="1">
    <location>
        <position position="63"/>
    </location>
</feature>
<evidence type="ECO:0000313" key="1">
    <source>
        <dbReference type="EMBL" id="KAI8430981.1"/>
    </source>
</evidence>
<protein>
    <submittedName>
        <fullName evidence="1">Uncharacterized protein</fullName>
    </submittedName>
</protein>
<name>A0ACC0K3Z8_CHOFU</name>
<organism evidence="1 2">
    <name type="scientific">Choristoneura fumiferana</name>
    <name type="common">Spruce budworm moth</name>
    <name type="synonym">Archips fumiferana</name>
    <dbReference type="NCBI Taxonomy" id="7141"/>
    <lineage>
        <taxon>Eukaryota</taxon>
        <taxon>Metazoa</taxon>
        <taxon>Ecdysozoa</taxon>
        <taxon>Arthropoda</taxon>
        <taxon>Hexapoda</taxon>
        <taxon>Insecta</taxon>
        <taxon>Pterygota</taxon>
        <taxon>Neoptera</taxon>
        <taxon>Endopterygota</taxon>
        <taxon>Lepidoptera</taxon>
        <taxon>Glossata</taxon>
        <taxon>Ditrysia</taxon>
        <taxon>Tortricoidea</taxon>
        <taxon>Tortricidae</taxon>
        <taxon>Tortricinae</taxon>
        <taxon>Choristoneura</taxon>
    </lineage>
</organism>
<proteinExistence type="predicted"/>
<sequence length="63" mass="7161">MEKESFPVYNIKMASKPTIRDFYKGRSVLVTGGTGFMGKVLIEKLLYTIPDIGNIYVVMRSKK</sequence>
<accession>A0ACC0K3Z8</accession>
<dbReference type="EMBL" id="CM046131">
    <property type="protein sequence ID" value="KAI8430981.1"/>
    <property type="molecule type" value="Genomic_DNA"/>
</dbReference>
<dbReference type="Proteomes" id="UP001064048">
    <property type="component" value="Chromosome Z"/>
</dbReference>